<evidence type="ECO:0000313" key="16">
    <source>
        <dbReference type="EMBL" id="PRR84979.1"/>
    </source>
</evidence>
<dbReference type="SUPFAM" id="SSF53218">
    <property type="entry name" value="Molybdenum cofactor biosynthesis proteins"/>
    <property type="match status" value="1"/>
</dbReference>
<evidence type="ECO:0000313" key="17">
    <source>
        <dbReference type="Proteomes" id="UP000237798"/>
    </source>
</evidence>
<dbReference type="InterPro" id="IPR036688">
    <property type="entry name" value="MoeA_C_domain_IV_sf"/>
</dbReference>
<comment type="similarity">
    <text evidence="5 14">Belongs to the MoeA family.</text>
</comment>
<dbReference type="InterPro" id="IPR036425">
    <property type="entry name" value="MoaB/Mog-like_dom_sf"/>
</dbReference>
<dbReference type="GO" id="GO:0046872">
    <property type="term" value="F:metal ion binding"/>
    <property type="evidence" value="ECO:0007669"/>
    <property type="project" value="UniProtKB-UniRule"/>
</dbReference>
<comment type="function">
    <text evidence="2 14">Catalyzes the insertion of molybdate into adenylated molybdopterin with the concomitant release of AMP.</text>
</comment>
<dbReference type="PANTHER" id="PTHR10192">
    <property type="entry name" value="MOLYBDOPTERIN BIOSYNTHESIS PROTEIN"/>
    <property type="match status" value="1"/>
</dbReference>
<keyword evidence="8 14" id="KW-0500">Molybdenum</keyword>
<reference evidence="16 17" key="1">
    <citation type="submission" date="2018-03" db="EMBL/GenBank/DDBJ databases">
        <title>Genome sequence of Clostridium luticellarii DSM 29923.</title>
        <authorList>
            <person name="Poehlein A."/>
            <person name="Daniel R."/>
        </authorList>
    </citation>
    <scope>NUCLEOTIDE SEQUENCE [LARGE SCALE GENOMIC DNA]</scope>
    <source>
        <strain evidence="16 17">DSM 29923</strain>
    </source>
</reference>
<dbReference type="Pfam" id="PF00994">
    <property type="entry name" value="MoCF_biosynth"/>
    <property type="match status" value="1"/>
</dbReference>
<dbReference type="PROSITE" id="PS01079">
    <property type="entry name" value="MOCF_BIOSYNTHESIS_2"/>
    <property type="match status" value="1"/>
</dbReference>
<dbReference type="SUPFAM" id="SSF63867">
    <property type="entry name" value="MoeA C-terminal domain-like"/>
    <property type="match status" value="1"/>
</dbReference>
<dbReference type="SMART" id="SM00852">
    <property type="entry name" value="MoCF_biosynth"/>
    <property type="match status" value="1"/>
</dbReference>
<dbReference type="SUPFAM" id="SSF63882">
    <property type="entry name" value="MoeA N-terminal region -like"/>
    <property type="match status" value="1"/>
</dbReference>
<dbReference type="OrthoDB" id="9804758at2"/>
<dbReference type="EMBL" id="PVXP01000027">
    <property type="protein sequence ID" value="PRR84979.1"/>
    <property type="molecule type" value="Genomic_DNA"/>
</dbReference>
<evidence type="ECO:0000256" key="13">
    <source>
        <dbReference type="ARBA" id="ARBA00047317"/>
    </source>
</evidence>
<dbReference type="Gene3D" id="2.40.340.10">
    <property type="entry name" value="MoeA, C-terminal, domain IV"/>
    <property type="match status" value="1"/>
</dbReference>
<dbReference type="RefSeq" id="WP_106009623.1">
    <property type="nucleotide sequence ID" value="NZ_JALCPJ010000014.1"/>
</dbReference>
<dbReference type="NCBIfam" id="TIGR00177">
    <property type="entry name" value="molyb_syn"/>
    <property type="match status" value="1"/>
</dbReference>
<comment type="cofactor">
    <cofactor evidence="1 14">
        <name>Mg(2+)</name>
        <dbReference type="ChEBI" id="CHEBI:18420"/>
    </cofactor>
</comment>
<dbReference type="InterPro" id="IPR036135">
    <property type="entry name" value="MoeA_linker/N_sf"/>
</dbReference>
<evidence type="ECO:0000256" key="9">
    <source>
        <dbReference type="ARBA" id="ARBA00022679"/>
    </source>
</evidence>
<dbReference type="Gene3D" id="3.90.105.10">
    <property type="entry name" value="Molybdopterin biosynthesis moea protein, domain 2"/>
    <property type="match status" value="1"/>
</dbReference>
<dbReference type="GO" id="GO:0006777">
    <property type="term" value="P:Mo-molybdopterin cofactor biosynthetic process"/>
    <property type="evidence" value="ECO:0007669"/>
    <property type="project" value="UniProtKB-UniRule"/>
</dbReference>
<proteinExistence type="inferred from homology"/>
<evidence type="ECO:0000256" key="5">
    <source>
        <dbReference type="ARBA" id="ARBA00010763"/>
    </source>
</evidence>
<evidence type="ECO:0000256" key="10">
    <source>
        <dbReference type="ARBA" id="ARBA00022723"/>
    </source>
</evidence>
<dbReference type="FunFam" id="2.170.190.11:FF:000001">
    <property type="entry name" value="Molybdopterin molybdenumtransferase"/>
    <property type="match status" value="1"/>
</dbReference>
<dbReference type="Pfam" id="PF03453">
    <property type="entry name" value="MoeA_N"/>
    <property type="match status" value="1"/>
</dbReference>
<dbReference type="Pfam" id="PF03454">
    <property type="entry name" value="MoeA_C"/>
    <property type="match status" value="1"/>
</dbReference>
<evidence type="ECO:0000256" key="2">
    <source>
        <dbReference type="ARBA" id="ARBA00002901"/>
    </source>
</evidence>
<evidence type="ECO:0000256" key="14">
    <source>
        <dbReference type="RuleBase" id="RU365090"/>
    </source>
</evidence>
<comment type="function">
    <text evidence="3">May be involved in the biosynthesis of molybdopterin.</text>
</comment>
<dbReference type="UniPathway" id="UPA00344"/>
<dbReference type="PANTHER" id="PTHR10192:SF5">
    <property type="entry name" value="GEPHYRIN"/>
    <property type="match status" value="1"/>
</dbReference>
<dbReference type="GO" id="GO:0005829">
    <property type="term" value="C:cytosol"/>
    <property type="evidence" value="ECO:0007669"/>
    <property type="project" value="TreeGrafter"/>
</dbReference>
<dbReference type="Proteomes" id="UP000237798">
    <property type="component" value="Unassembled WGS sequence"/>
</dbReference>
<evidence type="ECO:0000256" key="7">
    <source>
        <dbReference type="ARBA" id="ARBA00021108"/>
    </source>
</evidence>
<comment type="catalytic activity">
    <reaction evidence="13">
        <text>adenylyl-molybdopterin + molybdate = Mo-molybdopterin + AMP + H(+)</text>
        <dbReference type="Rhea" id="RHEA:35047"/>
        <dbReference type="ChEBI" id="CHEBI:15378"/>
        <dbReference type="ChEBI" id="CHEBI:36264"/>
        <dbReference type="ChEBI" id="CHEBI:62727"/>
        <dbReference type="ChEBI" id="CHEBI:71302"/>
        <dbReference type="ChEBI" id="CHEBI:456215"/>
        <dbReference type="EC" id="2.10.1.1"/>
    </reaction>
</comment>
<keyword evidence="17" id="KW-1185">Reference proteome</keyword>
<comment type="caution">
    <text evidence="16">The sequence shown here is derived from an EMBL/GenBank/DDBJ whole genome shotgun (WGS) entry which is preliminary data.</text>
</comment>
<dbReference type="InterPro" id="IPR038987">
    <property type="entry name" value="MoeA-like"/>
</dbReference>
<dbReference type="InterPro" id="IPR001453">
    <property type="entry name" value="MoaB/Mog_dom"/>
</dbReference>
<dbReference type="InterPro" id="IPR005110">
    <property type="entry name" value="MoeA_linker/N"/>
</dbReference>
<keyword evidence="9 14" id="KW-0808">Transferase</keyword>
<sequence length="399" mass="43972">MIETCRALDIILDNTAVLEGERVSLIESFKRVLAENVVSRDDLPPFDKCCMDGYALKSSHTVDGLSKFKITGSIKAGDFWNEEIKAGEAVKIMTGAAVPPGADAVIQVEKVKTEGDELQVFENVHTGNNILKAGEEIEKGSIVFKSGKFLRPSEIGMLASLGYNEIICHKLPKIVLIITGDELINIDEKITRGKIRNCNEYLLVTLIKNLNACVKSYGIIKDDKDKIFDAVKSAFEEGDIVISSGGVSVGDYDFIEEVIEKIGADIKFNSVKVKPGKPVTFATFKDKLFFGLPGNPLAVMNTFEMFVAPAIKKMMGRRDVVTEQFPVILKDNFKSKGDRDNCIYVNIKKQDGKYYAYNMGSQSSNALFTLTRCNGVVIMKKGIKTAKAGEVLNGKFIFK</sequence>
<keyword evidence="11 14" id="KW-0460">Magnesium</keyword>
<dbReference type="EC" id="2.10.1.1" evidence="6 14"/>
<dbReference type="InterPro" id="IPR008284">
    <property type="entry name" value="MoCF_biosynth_CS"/>
</dbReference>
<evidence type="ECO:0000256" key="4">
    <source>
        <dbReference type="ARBA" id="ARBA00005046"/>
    </source>
</evidence>
<gene>
    <name evidence="16" type="primary">moeA_1</name>
    <name evidence="16" type="ORF">CLLU_20330</name>
</gene>
<dbReference type="Gene3D" id="2.170.190.11">
    <property type="entry name" value="Molybdopterin biosynthesis moea protein, domain 3"/>
    <property type="match status" value="1"/>
</dbReference>
<dbReference type="InterPro" id="IPR005111">
    <property type="entry name" value="MoeA_C_domain_IV"/>
</dbReference>
<dbReference type="NCBIfam" id="NF045515">
    <property type="entry name" value="Glp_gephyrin"/>
    <property type="match status" value="1"/>
</dbReference>
<name>A0A2T0BM74_9CLOT</name>
<evidence type="ECO:0000256" key="12">
    <source>
        <dbReference type="ARBA" id="ARBA00023150"/>
    </source>
</evidence>
<organism evidence="16 17">
    <name type="scientific">Clostridium luticellarii</name>
    <dbReference type="NCBI Taxonomy" id="1691940"/>
    <lineage>
        <taxon>Bacteria</taxon>
        <taxon>Bacillati</taxon>
        <taxon>Bacillota</taxon>
        <taxon>Clostridia</taxon>
        <taxon>Eubacteriales</taxon>
        <taxon>Clostridiaceae</taxon>
        <taxon>Clostridium</taxon>
    </lineage>
</organism>
<protein>
    <recommendedName>
        <fullName evidence="7 14">Molybdopterin molybdenumtransferase</fullName>
        <ecNumber evidence="6 14">2.10.1.1</ecNumber>
    </recommendedName>
</protein>
<evidence type="ECO:0000259" key="15">
    <source>
        <dbReference type="SMART" id="SM00852"/>
    </source>
</evidence>
<comment type="pathway">
    <text evidence="4 14">Cofactor biosynthesis; molybdopterin biosynthesis.</text>
</comment>
<dbReference type="GO" id="GO:0061599">
    <property type="term" value="F:molybdopterin molybdotransferase activity"/>
    <property type="evidence" value="ECO:0007669"/>
    <property type="project" value="UniProtKB-UniRule"/>
</dbReference>
<evidence type="ECO:0000256" key="11">
    <source>
        <dbReference type="ARBA" id="ARBA00022842"/>
    </source>
</evidence>
<evidence type="ECO:0000256" key="8">
    <source>
        <dbReference type="ARBA" id="ARBA00022505"/>
    </source>
</evidence>
<feature type="domain" description="MoaB/Mog" evidence="15">
    <location>
        <begin position="175"/>
        <end position="313"/>
    </location>
</feature>
<dbReference type="Gene3D" id="3.40.980.10">
    <property type="entry name" value="MoaB/Mog-like domain"/>
    <property type="match status" value="1"/>
</dbReference>
<keyword evidence="10 14" id="KW-0479">Metal-binding</keyword>
<dbReference type="CDD" id="cd00887">
    <property type="entry name" value="MoeA"/>
    <property type="match status" value="1"/>
</dbReference>
<evidence type="ECO:0000256" key="6">
    <source>
        <dbReference type="ARBA" id="ARBA00013269"/>
    </source>
</evidence>
<evidence type="ECO:0000256" key="1">
    <source>
        <dbReference type="ARBA" id="ARBA00001946"/>
    </source>
</evidence>
<dbReference type="AlphaFoldDB" id="A0A2T0BM74"/>
<evidence type="ECO:0000256" key="3">
    <source>
        <dbReference type="ARBA" id="ARBA00003487"/>
    </source>
</evidence>
<accession>A0A2T0BM74</accession>
<dbReference type="FunFam" id="3.40.980.10:FF:000004">
    <property type="entry name" value="Molybdopterin molybdenumtransferase"/>
    <property type="match status" value="1"/>
</dbReference>
<keyword evidence="12 14" id="KW-0501">Molybdenum cofactor biosynthesis</keyword>